<dbReference type="Pfam" id="PF12671">
    <property type="entry name" value="Amidase_6"/>
    <property type="match status" value="1"/>
</dbReference>
<evidence type="ECO:0000256" key="1">
    <source>
        <dbReference type="SAM" id="SignalP"/>
    </source>
</evidence>
<evidence type="ECO:0000313" key="3">
    <source>
        <dbReference type="EMBL" id="MZP42052.1"/>
    </source>
</evidence>
<keyword evidence="1" id="KW-0732">Signal</keyword>
<feature type="signal peptide" evidence="1">
    <location>
        <begin position="1"/>
        <end position="23"/>
    </location>
</feature>
<organism evidence="3 4">
    <name type="scientific">Heliomicrobium gestii</name>
    <name type="common">Heliobacterium gestii</name>
    <dbReference type="NCBI Taxonomy" id="2699"/>
    <lineage>
        <taxon>Bacteria</taxon>
        <taxon>Bacillati</taxon>
        <taxon>Bacillota</taxon>
        <taxon>Clostridia</taxon>
        <taxon>Eubacteriales</taxon>
        <taxon>Heliobacteriaceae</taxon>
        <taxon>Heliomicrobium</taxon>
    </lineage>
</organism>
<proteinExistence type="predicted"/>
<comment type="caution">
    <text evidence="3">The sequence shown here is derived from an EMBL/GenBank/DDBJ whole genome shotgun (WGS) entry which is preliminary data.</text>
</comment>
<gene>
    <name evidence="3" type="ORF">GTO89_03255</name>
</gene>
<feature type="chain" id="PRO_5032992619" description="Putative amidase domain-containing protein" evidence="1">
    <location>
        <begin position="24"/>
        <end position="208"/>
    </location>
</feature>
<reference evidence="3 4" key="1">
    <citation type="submission" date="2020-01" db="EMBL/GenBank/DDBJ databases">
        <title>Whole genome sequence of Heliobacterium gestii DSM 11169.</title>
        <authorList>
            <person name="Kyndt J.A."/>
            <person name="Meyer T.E."/>
        </authorList>
    </citation>
    <scope>NUCLEOTIDE SEQUENCE [LARGE SCALE GENOMIC DNA]</scope>
    <source>
        <strain evidence="3 4">DSM 11169</strain>
    </source>
</reference>
<dbReference type="RefSeq" id="WP_161260634.1">
    <property type="nucleotide sequence ID" value="NZ_JAFBDC010000002.1"/>
</dbReference>
<dbReference type="PANTHER" id="PTHR40032:SF1">
    <property type="entry name" value="EXPORTED PROTEIN"/>
    <property type="match status" value="1"/>
</dbReference>
<name>A0A845L603_HELGE</name>
<dbReference type="Proteomes" id="UP000471031">
    <property type="component" value="Unassembled WGS sequence"/>
</dbReference>
<dbReference type="InterPro" id="IPR024301">
    <property type="entry name" value="Amidase_6"/>
</dbReference>
<keyword evidence="4" id="KW-1185">Reference proteome</keyword>
<sequence>MLKKIFSLCSILIIFCFSYPAYAINGESAARYADQWATSCNTAWPSYTQDCTNFVSQALYAGGMPMDKTTPNVWFMEKETLYGWNNSKSWTVSTDLRNYLLSTGKATQIGGWGWVNYLTIPSDSNSSFVLSTSKTTVFFYDFGNGLGVSHAAIQTWSGTDNYYSSYTGNRADYHSKDKLGVIWHLRPHNTDWQRLLSLHIKLIKEGSG</sequence>
<protein>
    <recommendedName>
        <fullName evidence="2">Putative amidase domain-containing protein</fullName>
    </recommendedName>
</protein>
<accession>A0A845L603</accession>
<dbReference type="OrthoDB" id="9812429at2"/>
<evidence type="ECO:0000313" key="4">
    <source>
        <dbReference type="Proteomes" id="UP000471031"/>
    </source>
</evidence>
<feature type="domain" description="Putative amidase" evidence="2">
    <location>
        <begin position="25"/>
        <end position="181"/>
    </location>
</feature>
<dbReference type="PANTHER" id="PTHR40032">
    <property type="entry name" value="EXPORTED PROTEIN-RELATED"/>
    <property type="match status" value="1"/>
</dbReference>
<dbReference type="AlphaFoldDB" id="A0A845L603"/>
<evidence type="ECO:0000259" key="2">
    <source>
        <dbReference type="Pfam" id="PF12671"/>
    </source>
</evidence>
<dbReference type="EMBL" id="WXEX01000002">
    <property type="protein sequence ID" value="MZP42052.1"/>
    <property type="molecule type" value="Genomic_DNA"/>
</dbReference>